<evidence type="ECO:0000313" key="2">
    <source>
        <dbReference type="EMBL" id="KAF1966038.1"/>
    </source>
</evidence>
<dbReference type="EMBL" id="ML976752">
    <property type="protein sequence ID" value="KAF1966038.1"/>
    <property type="molecule type" value="Genomic_DNA"/>
</dbReference>
<evidence type="ECO:0000313" key="3">
    <source>
        <dbReference type="Proteomes" id="UP000800036"/>
    </source>
</evidence>
<feature type="compositionally biased region" description="Basic and acidic residues" evidence="1">
    <location>
        <begin position="56"/>
        <end position="65"/>
    </location>
</feature>
<gene>
    <name evidence="2" type="ORF">BU23DRAFT_574402</name>
</gene>
<accession>A0A6A5UMU2</accession>
<protein>
    <submittedName>
        <fullName evidence="2">Uncharacterized protein</fullName>
    </submittedName>
</protein>
<proteinExistence type="predicted"/>
<keyword evidence="3" id="KW-1185">Reference proteome</keyword>
<reference evidence="2" key="1">
    <citation type="journal article" date="2020" name="Stud. Mycol.">
        <title>101 Dothideomycetes genomes: a test case for predicting lifestyles and emergence of pathogens.</title>
        <authorList>
            <person name="Haridas S."/>
            <person name="Albert R."/>
            <person name="Binder M."/>
            <person name="Bloem J."/>
            <person name="Labutti K."/>
            <person name="Salamov A."/>
            <person name="Andreopoulos B."/>
            <person name="Baker S."/>
            <person name="Barry K."/>
            <person name="Bills G."/>
            <person name="Bluhm B."/>
            <person name="Cannon C."/>
            <person name="Castanera R."/>
            <person name="Culley D."/>
            <person name="Daum C."/>
            <person name="Ezra D."/>
            <person name="Gonzalez J."/>
            <person name="Henrissat B."/>
            <person name="Kuo A."/>
            <person name="Liang C."/>
            <person name="Lipzen A."/>
            <person name="Lutzoni F."/>
            <person name="Magnuson J."/>
            <person name="Mondo S."/>
            <person name="Nolan M."/>
            <person name="Ohm R."/>
            <person name="Pangilinan J."/>
            <person name="Park H.-J."/>
            <person name="Ramirez L."/>
            <person name="Alfaro M."/>
            <person name="Sun H."/>
            <person name="Tritt A."/>
            <person name="Yoshinaga Y."/>
            <person name="Zwiers L.-H."/>
            <person name="Turgeon B."/>
            <person name="Goodwin S."/>
            <person name="Spatafora J."/>
            <person name="Crous P."/>
            <person name="Grigoriev I."/>
        </authorList>
    </citation>
    <scope>NUCLEOTIDE SEQUENCE</scope>
    <source>
        <strain evidence="2">CBS 107.79</strain>
    </source>
</reference>
<organism evidence="2 3">
    <name type="scientific">Bimuria novae-zelandiae CBS 107.79</name>
    <dbReference type="NCBI Taxonomy" id="1447943"/>
    <lineage>
        <taxon>Eukaryota</taxon>
        <taxon>Fungi</taxon>
        <taxon>Dikarya</taxon>
        <taxon>Ascomycota</taxon>
        <taxon>Pezizomycotina</taxon>
        <taxon>Dothideomycetes</taxon>
        <taxon>Pleosporomycetidae</taxon>
        <taxon>Pleosporales</taxon>
        <taxon>Massarineae</taxon>
        <taxon>Didymosphaeriaceae</taxon>
        <taxon>Bimuria</taxon>
    </lineage>
</organism>
<dbReference type="Proteomes" id="UP000800036">
    <property type="component" value="Unassembled WGS sequence"/>
</dbReference>
<sequence>MPVLERLRVHVGQQEYEITTTRAYNQQLAGVNRKLAEQNSELLQQVNSTESTIQDVPDKEEKLEDTSVVEGQRTILEDMQEELISLRKRCQHVEGVLERLGYVREQEGWVQKSLRRGRKRTAPGSSAGP</sequence>
<dbReference type="AlphaFoldDB" id="A0A6A5UMU2"/>
<evidence type="ECO:0000256" key="1">
    <source>
        <dbReference type="SAM" id="MobiDB-lite"/>
    </source>
</evidence>
<feature type="region of interest" description="Disordered" evidence="1">
    <location>
        <begin position="48"/>
        <end position="67"/>
    </location>
</feature>
<feature type="region of interest" description="Disordered" evidence="1">
    <location>
        <begin position="109"/>
        <end position="129"/>
    </location>
</feature>
<name>A0A6A5UMU2_9PLEO</name>